<name>A0A1J4N673_9ACTN</name>
<dbReference type="OrthoDB" id="2340043at2"/>
<dbReference type="SUPFAM" id="SSF56219">
    <property type="entry name" value="DNase I-like"/>
    <property type="match status" value="1"/>
</dbReference>
<keyword evidence="1" id="KW-0812">Transmembrane</keyword>
<sequence>MNRARWVPLALAWCLLVICGLPAVAITLSRALASTDLRAVRLAAFAPFGVGLYALCLIAVLVLVWLAAGPARTRLLVLAGVTAMLLAVHLAWQAPLYAGSRETSAGEPLTVMTTNLLEGKGDTDAVVEAVRAHKVDVLALQEITPEAFAKLSSTLREQLPYRIGEAAPGTRGTMLFADQPITRSRRLDTAMGSWVADVGERRVVVAHPAPPTLASWPAEQELIIKEAAAEKPDLVLGDLNASLDHHTVRRLLDAADVQDAARASNAGWQPTWPTEGFAGVPLPPATAIDHVLIGDDLVALATETVEVPGSDHLALVAYLGTPEE</sequence>
<dbReference type="GO" id="GO:0003824">
    <property type="term" value="F:catalytic activity"/>
    <property type="evidence" value="ECO:0007669"/>
    <property type="project" value="InterPro"/>
</dbReference>
<organism evidence="3 4">
    <name type="scientific">Nocardioides luteus</name>
    <dbReference type="NCBI Taxonomy" id="1844"/>
    <lineage>
        <taxon>Bacteria</taxon>
        <taxon>Bacillati</taxon>
        <taxon>Actinomycetota</taxon>
        <taxon>Actinomycetes</taxon>
        <taxon>Propionibacteriales</taxon>
        <taxon>Nocardioidaceae</taxon>
        <taxon>Nocardioides</taxon>
    </lineage>
</organism>
<feature type="domain" description="Endonuclease/exonuclease/phosphatase" evidence="2">
    <location>
        <begin position="112"/>
        <end position="312"/>
    </location>
</feature>
<accession>A0A1J4N673</accession>
<evidence type="ECO:0000256" key="1">
    <source>
        <dbReference type="SAM" id="Phobius"/>
    </source>
</evidence>
<dbReference type="Pfam" id="PF03372">
    <property type="entry name" value="Exo_endo_phos"/>
    <property type="match status" value="1"/>
</dbReference>
<comment type="caution">
    <text evidence="3">The sequence shown here is derived from an EMBL/GenBank/DDBJ whole genome shotgun (WGS) entry which is preliminary data.</text>
</comment>
<dbReference type="InterPro" id="IPR036691">
    <property type="entry name" value="Endo/exonu/phosph_ase_sf"/>
</dbReference>
<dbReference type="InterPro" id="IPR005135">
    <property type="entry name" value="Endo/exonuclease/phosphatase"/>
</dbReference>
<dbReference type="EMBL" id="JZDQ02000018">
    <property type="protein sequence ID" value="OIJ26144.1"/>
    <property type="molecule type" value="Genomic_DNA"/>
</dbReference>
<keyword evidence="4" id="KW-1185">Reference proteome</keyword>
<keyword evidence="1" id="KW-1133">Transmembrane helix</keyword>
<protein>
    <recommendedName>
        <fullName evidence="2">Endonuclease/exonuclease/phosphatase domain-containing protein</fullName>
    </recommendedName>
</protein>
<keyword evidence="1" id="KW-0472">Membrane</keyword>
<dbReference type="STRING" id="1844.UG56_014065"/>
<feature type="transmembrane region" description="Helical" evidence="1">
    <location>
        <begin position="43"/>
        <end position="68"/>
    </location>
</feature>
<proteinExistence type="predicted"/>
<dbReference type="RefSeq" id="WP_045550674.1">
    <property type="nucleotide sequence ID" value="NZ_JZDQ02000018.1"/>
</dbReference>
<dbReference type="AlphaFoldDB" id="A0A1J4N673"/>
<dbReference type="Proteomes" id="UP000033772">
    <property type="component" value="Unassembled WGS sequence"/>
</dbReference>
<feature type="transmembrane region" description="Helical" evidence="1">
    <location>
        <begin position="75"/>
        <end position="92"/>
    </location>
</feature>
<evidence type="ECO:0000259" key="2">
    <source>
        <dbReference type="Pfam" id="PF03372"/>
    </source>
</evidence>
<reference evidence="3" key="1">
    <citation type="submission" date="2016-10" db="EMBL/GenBank/DDBJ databases">
        <title>Draft Genome Sequence of Nocardioides luteus Strain BAFB, an Alkane-Degrading Bacterium Isolated from JP-7 Polluted Soil.</title>
        <authorList>
            <person name="Brown L."/>
            <person name="Ruiz O.N."/>
            <person name="Gunasekera T."/>
        </authorList>
    </citation>
    <scope>NUCLEOTIDE SEQUENCE [LARGE SCALE GENOMIC DNA]</scope>
    <source>
        <strain evidence="3">BAFB</strain>
    </source>
</reference>
<dbReference type="Gene3D" id="3.60.10.10">
    <property type="entry name" value="Endonuclease/exonuclease/phosphatase"/>
    <property type="match status" value="1"/>
</dbReference>
<evidence type="ECO:0000313" key="4">
    <source>
        <dbReference type="Proteomes" id="UP000033772"/>
    </source>
</evidence>
<gene>
    <name evidence="3" type="ORF">UG56_014065</name>
</gene>
<evidence type="ECO:0000313" key="3">
    <source>
        <dbReference type="EMBL" id="OIJ26144.1"/>
    </source>
</evidence>